<sequence>MKWRGRRQSENVVDRRGVSGRTVAGGGIGVMLIALLIGFLGGDPRQFMQQAQQQKAAPQAGAGGPLSEKDKELGEFVSTVLADTEVVWTDLFQRSNLVYEKPRLELFTDTTTSACGSATAASGPFYCPADKKVYLDLSFFDQLANQLGAPGDFAQAYVVAHEVGHHVQNLLGKTSELDKLRRSVPQVEYNRYSVMLELQADFYAGVMFHHAQKRFNILEPGDIEEGLRAASSIGDDKLQKRSRGQANQESFTHGTSEQRVRWFMKGLQTGDPGQGDTFNAAQL</sequence>
<evidence type="ECO:0000256" key="6">
    <source>
        <dbReference type="SAM" id="Phobius"/>
    </source>
</evidence>
<dbReference type="RefSeq" id="WP_068258996.1">
    <property type="nucleotide sequence ID" value="NZ_LWSK01000008.1"/>
</dbReference>
<accession>A0A5B1CKJ7</accession>
<evidence type="ECO:0000256" key="3">
    <source>
        <dbReference type="ARBA" id="ARBA00022989"/>
    </source>
</evidence>
<evidence type="ECO:0000256" key="4">
    <source>
        <dbReference type="ARBA" id="ARBA00023136"/>
    </source>
</evidence>
<keyword evidence="4 6" id="KW-0472">Membrane</keyword>
<keyword evidence="2 6" id="KW-0812">Transmembrane</keyword>
<proteinExistence type="predicted"/>
<reference evidence="7 8" key="1">
    <citation type="submission" date="2019-08" db="EMBL/GenBank/DDBJ databases">
        <title>Deep-cultivation of Planctomycetes and their phenomic and genomic characterization uncovers novel biology.</title>
        <authorList>
            <person name="Wiegand S."/>
            <person name="Jogler M."/>
            <person name="Boedeker C."/>
            <person name="Pinto D."/>
            <person name="Vollmers J."/>
            <person name="Rivas-Marin E."/>
            <person name="Kohn T."/>
            <person name="Peeters S.H."/>
            <person name="Heuer A."/>
            <person name="Rast P."/>
            <person name="Oberbeckmann S."/>
            <person name="Bunk B."/>
            <person name="Jeske O."/>
            <person name="Meyerdierks A."/>
            <person name="Storesund J.E."/>
            <person name="Kallscheuer N."/>
            <person name="Luecker S."/>
            <person name="Lage O.M."/>
            <person name="Pohl T."/>
            <person name="Merkel B.J."/>
            <person name="Hornburger P."/>
            <person name="Mueller R.-W."/>
            <person name="Bruemmer F."/>
            <person name="Labrenz M."/>
            <person name="Spormann A.M."/>
            <person name="Op Den Camp H."/>
            <person name="Overmann J."/>
            <person name="Amann R."/>
            <person name="Jetten M.S.M."/>
            <person name="Mascher T."/>
            <person name="Medema M.H."/>
            <person name="Devos D.P."/>
            <person name="Kaster A.-K."/>
            <person name="Ovreas L."/>
            <person name="Rohde M."/>
            <person name="Galperin M.Y."/>
            <person name="Jogler C."/>
        </authorList>
    </citation>
    <scope>NUCLEOTIDE SEQUENCE [LARGE SCALE GENOMIC DNA]</scope>
    <source>
        <strain evidence="7 8">LF1</strain>
    </source>
</reference>
<evidence type="ECO:0000313" key="8">
    <source>
        <dbReference type="Proteomes" id="UP000322699"/>
    </source>
</evidence>
<dbReference type="InterPro" id="IPR007343">
    <property type="entry name" value="Uncharacterised_pept_Zn_put"/>
</dbReference>
<gene>
    <name evidence="7" type="ORF">LF1_25990</name>
</gene>
<comment type="subcellular location">
    <subcellularLocation>
        <location evidence="1">Membrane</location>
        <topology evidence="1">Single-pass membrane protein</topology>
    </subcellularLocation>
</comment>
<keyword evidence="8" id="KW-1185">Reference proteome</keyword>
<dbReference type="EMBL" id="VRLW01000001">
    <property type="protein sequence ID" value="KAA1260060.1"/>
    <property type="molecule type" value="Genomic_DNA"/>
</dbReference>
<dbReference type="Pfam" id="PF04228">
    <property type="entry name" value="Zn_peptidase"/>
    <property type="match status" value="1"/>
</dbReference>
<keyword evidence="3 6" id="KW-1133">Transmembrane helix</keyword>
<dbReference type="GO" id="GO:0016020">
    <property type="term" value="C:membrane"/>
    <property type="evidence" value="ECO:0007669"/>
    <property type="project" value="UniProtKB-SubCell"/>
</dbReference>
<dbReference type="AlphaFoldDB" id="A0A5B1CKJ7"/>
<dbReference type="PANTHER" id="PTHR30168">
    <property type="entry name" value="PUTATIVE MEMBRANE PROTEIN YPFJ"/>
    <property type="match status" value="1"/>
</dbReference>
<dbReference type="PANTHER" id="PTHR30168:SF0">
    <property type="entry name" value="INNER MEMBRANE PROTEIN"/>
    <property type="match status" value="1"/>
</dbReference>
<evidence type="ECO:0000256" key="1">
    <source>
        <dbReference type="ARBA" id="ARBA00004167"/>
    </source>
</evidence>
<feature type="transmembrane region" description="Helical" evidence="6">
    <location>
        <begin position="21"/>
        <end position="42"/>
    </location>
</feature>
<dbReference type="OrthoDB" id="9774900at2"/>
<dbReference type="Proteomes" id="UP000322699">
    <property type="component" value="Unassembled WGS sequence"/>
</dbReference>
<name>A0A5B1CKJ7_9BACT</name>
<feature type="region of interest" description="Disordered" evidence="5">
    <location>
        <begin position="234"/>
        <end position="256"/>
    </location>
</feature>
<evidence type="ECO:0000313" key="7">
    <source>
        <dbReference type="EMBL" id="KAA1260060.1"/>
    </source>
</evidence>
<evidence type="ECO:0000256" key="2">
    <source>
        <dbReference type="ARBA" id="ARBA00022692"/>
    </source>
</evidence>
<organism evidence="7 8">
    <name type="scientific">Rubripirellula obstinata</name>
    <dbReference type="NCBI Taxonomy" id="406547"/>
    <lineage>
        <taxon>Bacteria</taxon>
        <taxon>Pseudomonadati</taxon>
        <taxon>Planctomycetota</taxon>
        <taxon>Planctomycetia</taxon>
        <taxon>Pirellulales</taxon>
        <taxon>Pirellulaceae</taxon>
        <taxon>Rubripirellula</taxon>
    </lineage>
</organism>
<evidence type="ECO:0000256" key="5">
    <source>
        <dbReference type="SAM" id="MobiDB-lite"/>
    </source>
</evidence>
<feature type="compositionally biased region" description="Polar residues" evidence="5">
    <location>
        <begin position="244"/>
        <end position="256"/>
    </location>
</feature>
<protein>
    <submittedName>
        <fullName evidence="7">Putative neutral zinc metallopeptidase</fullName>
    </submittedName>
</protein>
<comment type="caution">
    <text evidence="7">The sequence shown here is derived from an EMBL/GenBank/DDBJ whole genome shotgun (WGS) entry which is preliminary data.</text>
</comment>